<feature type="binding site" evidence="9">
    <location>
        <position position="114"/>
    </location>
    <ligand>
        <name>Mg(2+)</name>
        <dbReference type="ChEBI" id="CHEBI:18420"/>
        <label>1</label>
    </ligand>
</feature>
<protein>
    <recommendedName>
        <fullName evidence="9">Fructose-1,6-bisphosphatase class 1</fullName>
        <shortName evidence="9">FBPase class 1</shortName>
        <ecNumber evidence="9">3.1.3.11</ecNumber>
    </recommendedName>
    <alternativeName>
        <fullName evidence="9">D-fructose-1,6-bisphosphate 1-phosphohydrolase class 1</fullName>
    </alternativeName>
</protein>
<comment type="subcellular location">
    <subcellularLocation>
        <location evidence="9">Cytoplasm</location>
    </subcellularLocation>
</comment>
<sequence length="336" mass="37779">MTLEHTTLRKYLLQMQKEHGLDQDLTLLVEDIATSCRIISHQIRNGPFLDILGATETSNIQGETQKQLDVIANDVFLSHCSNCQRVAALVSEEMDDVIWLKETPKAGDYLVYFDPLDGSSNLNVNLSVGSIFSVVELEQDIETLTNEVVLLKGTKQVFAGYSLYGPSTSLVFSTGKGVQGFTHKMGTGEFLLTFPDMCLPDSTEEFAINASRWRHWDETIRRYVEECIKGENGPRQKSFNMRWTASMVAEIHRILTRGGVFLYPVDAENEQTGGKLRLLYEANPMSFIVEQAGGRASTGRERILGVQPQSHHQRISVIMGCRNEVELIESYYAEQT</sequence>
<dbReference type="EC" id="3.1.3.11" evidence="9"/>
<evidence type="ECO:0000256" key="9">
    <source>
        <dbReference type="HAMAP-Rule" id="MF_01855"/>
    </source>
</evidence>
<evidence type="ECO:0000256" key="4">
    <source>
        <dbReference type="ARBA" id="ARBA00022490"/>
    </source>
</evidence>
<evidence type="ECO:0000256" key="10">
    <source>
        <dbReference type="RuleBase" id="RU000508"/>
    </source>
</evidence>
<comment type="caution">
    <text evidence="9">Lacks conserved residue(s) required for the propagation of feature annotation.</text>
</comment>
<comment type="cofactor">
    <cofactor evidence="9">
        <name>Mg(2+)</name>
        <dbReference type="ChEBI" id="CHEBI:18420"/>
    </cofactor>
    <text evidence="9">Binds 2 magnesium ions per subunit.</text>
</comment>
<evidence type="ECO:0000259" key="12">
    <source>
        <dbReference type="Pfam" id="PF18913"/>
    </source>
</evidence>
<evidence type="ECO:0000256" key="2">
    <source>
        <dbReference type="ARBA" id="ARBA00005215"/>
    </source>
</evidence>
<dbReference type="PIRSF" id="PIRSF000904">
    <property type="entry name" value="FBPtase_SBPase"/>
    <property type="match status" value="1"/>
</dbReference>
<accession>A0ABY8F8V1</accession>
<comment type="subunit">
    <text evidence="9">Homotetramer.</text>
</comment>
<dbReference type="InterPro" id="IPR020548">
    <property type="entry name" value="Fructose_bisphosphatase_AS"/>
</dbReference>
<feature type="domain" description="Fructose-1-6-bisphosphatase class 1 C-terminal" evidence="12">
    <location>
        <begin position="199"/>
        <end position="332"/>
    </location>
</feature>
<dbReference type="Gene3D" id="3.30.540.10">
    <property type="entry name" value="Fructose-1,6-Bisphosphatase, subunit A, domain 1"/>
    <property type="match status" value="1"/>
</dbReference>
<feature type="binding site" evidence="9">
    <location>
        <position position="275"/>
    </location>
    <ligand>
        <name>substrate</name>
    </ligand>
</feature>
<feature type="binding site" evidence="9">
    <location>
        <position position="92"/>
    </location>
    <ligand>
        <name>Mg(2+)</name>
        <dbReference type="ChEBI" id="CHEBI:18420"/>
        <label>1</label>
    </ligand>
</feature>
<evidence type="ECO:0000256" key="6">
    <source>
        <dbReference type="ARBA" id="ARBA00022801"/>
    </source>
</evidence>
<evidence type="ECO:0000256" key="8">
    <source>
        <dbReference type="ARBA" id="ARBA00023277"/>
    </source>
</evidence>
<comment type="pathway">
    <text evidence="2">Carbohydrate biosynthesis; Calvin cycle.</text>
</comment>
<dbReference type="Pfam" id="PF00316">
    <property type="entry name" value="FBPase"/>
    <property type="match status" value="1"/>
</dbReference>
<keyword evidence="7 9" id="KW-0460">Magnesium</keyword>
<keyword evidence="6 9" id="KW-0378">Hydrolase</keyword>
<feature type="binding site" evidence="9">
    <location>
        <position position="209"/>
    </location>
    <ligand>
        <name>substrate</name>
    </ligand>
</feature>
<dbReference type="PROSITE" id="PS00124">
    <property type="entry name" value="FBPASE"/>
    <property type="match status" value="1"/>
</dbReference>
<dbReference type="PANTHER" id="PTHR11556:SF35">
    <property type="entry name" value="SEDOHEPTULOSE-1,7-BISPHOSPHATASE, CHLOROPLASTIC"/>
    <property type="match status" value="1"/>
</dbReference>
<dbReference type="RefSeq" id="WP_265684476.1">
    <property type="nucleotide sequence ID" value="NZ_CP120863.1"/>
</dbReference>
<feature type="binding site" evidence="9">
    <location>
        <position position="114"/>
    </location>
    <ligand>
        <name>Mg(2+)</name>
        <dbReference type="ChEBI" id="CHEBI:18420"/>
        <label>2</label>
    </ligand>
</feature>
<evidence type="ECO:0000256" key="7">
    <source>
        <dbReference type="ARBA" id="ARBA00022842"/>
    </source>
</evidence>
<evidence type="ECO:0000256" key="3">
    <source>
        <dbReference type="ARBA" id="ARBA00010941"/>
    </source>
</evidence>
<evidence type="ECO:0000313" key="13">
    <source>
        <dbReference type="EMBL" id="WFE91930.1"/>
    </source>
</evidence>
<dbReference type="PANTHER" id="PTHR11556">
    <property type="entry name" value="FRUCTOSE-1,6-BISPHOSPHATASE-RELATED"/>
    <property type="match status" value="1"/>
</dbReference>
<evidence type="ECO:0000256" key="5">
    <source>
        <dbReference type="ARBA" id="ARBA00022723"/>
    </source>
</evidence>
<name>A0ABY8F8V1_9HYPH</name>
<organism evidence="13 14">
    <name type="scientific">Roseibium porphyridii</name>
    <dbReference type="NCBI Taxonomy" id="2866279"/>
    <lineage>
        <taxon>Bacteria</taxon>
        <taxon>Pseudomonadati</taxon>
        <taxon>Pseudomonadota</taxon>
        <taxon>Alphaproteobacteria</taxon>
        <taxon>Hyphomicrobiales</taxon>
        <taxon>Stappiaceae</taxon>
        <taxon>Roseibium</taxon>
    </lineage>
</organism>
<dbReference type="Proteomes" id="UP001209803">
    <property type="component" value="Chromosome"/>
</dbReference>
<feature type="binding site" evidence="9">
    <location>
        <begin position="117"/>
        <end position="120"/>
    </location>
    <ligand>
        <name>substrate</name>
    </ligand>
</feature>
<dbReference type="InterPro" id="IPR044015">
    <property type="entry name" value="FBPase_C_dom"/>
</dbReference>
<feature type="binding site" evidence="9">
    <location>
        <position position="117"/>
    </location>
    <ligand>
        <name>Mg(2+)</name>
        <dbReference type="ChEBI" id="CHEBI:18420"/>
        <label>2</label>
    </ligand>
</feature>
<evidence type="ECO:0000256" key="1">
    <source>
        <dbReference type="ARBA" id="ARBA00001273"/>
    </source>
</evidence>
<dbReference type="InterPro" id="IPR028343">
    <property type="entry name" value="FBPtase"/>
</dbReference>
<keyword evidence="8 9" id="KW-0119">Carbohydrate metabolism</keyword>
<gene>
    <name evidence="9" type="primary">fbp</name>
    <name evidence="13" type="ORF">K1718_11375</name>
</gene>
<dbReference type="Pfam" id="PF18913">
    <property type="entry name" value="FBPase_C"/>
    <property type="match status" value="1"/>
</dbReference>
<reference evidence="13 14" key="1">
    <citation type="submission" date="2023-03" db="EMBL/GenBank/DDBJ databases">
        <title>Roseibium porphyridii sp. nov. and Roseibium rhodosorbium sp. nov. isolated from marine algae, Porphyridium cruentum and Rhodosorus marinus, respectively.</title>
        <authorList>
            <person name="Lee M.W."/>
            <person name="Choi B.J."/>
            <person name="Lee J.K."/>
            <person name="Choi D.G."/>
            <person name="Baek J.H."/>
            <person name="Bayburt H."/>
            <person name="Kim J.M."/>
            <person name="Han D.M."/>
            <person name="Kim K.H."/>
            <person name="Jeon C.O."/>
        </authorList>
    </citation>
    <scope>NUCLEOTIDE SEQUENCE [LARGE SCALE GENOMIC DNA]</scope>
    <source>
        <strain evidence="13 14">KMA01</strain>
    </source>
</reference>
<dbReference type="CDD" id="cd00354">
    <property type="entry name" value="FBPase"/>
    <property type="match status" value="1"/>
</dbReference>
<comment type="catalytic activity">
    <reaction evidence="1 9">
        <text>beta-D-fructose 1,6-bisphosphate + H2O = beta-D-fructose 6-phosphate + phosphate</text>
        <dbReference type="Rhea" id="RHEA:11064"/>
        <dbReference type="ChEBI" id="CHEBI:15377"/>
        <dbReference type="ChEBI" id="CHEBI:32966"/>
        <dbReference type="ChEBI" id="CHEBI:43474"/>
        <dbReference type="ChEBI" id="CHEBI:57634"/>
        <dbReference type="EC" id="3.1.3.11"/>
    </reaction>
</comment>
<comment type="similarity">
    <text evidence="3 9 10">Belongs to the FBPase class 1 family.</text>
</comment>
<dbReference type="PIRSF" id="PIRSF500210">
    <property type="entry name" value="FBPtase"/>
    <property type="match status" value="1"/>
</dbReference>
<dbReference type="NCBIfam" id="NF006779">
    <property type="entry name" value="PRK09293.1-3"/>
    <property type="match status" value="1"/>
</dbReference>
<evidence type="ECO:0000313" key="14">
    <source>
        <dbReference type="Proteomes" id="UP001209803"/>
    </source>
</evidence>
<keyword evidence="14" id="KW-1185">Reference proteome</keyword>
<feature type="binding site" evidence="9">
    <location>
        <position position="281"/>
    </location>
    <ligand>
        <name>Mg(2+)</name>
        <dbReference type="ChEBI" id="CHEBI:18420"/>
        <label>2</label>
    </ligand>
</feature>
<keyword evidence="5 9" id="KW-0479">Metal-binding</keyword>
<keyword evidence="4 9" id="KW-0963">Cytoplasm</keyword>
<dbReference type="GO" id="GO:0042132">
    <property type="term" value="F:fructose 1,6-bisphosphate 1-phosphatase activity"/>
    <property type="evidence" value="ECO:0007669"/>
    <property type="project" value="UniProtKB-EC"/>
</dbReference>
<dbReference type="InterPro" id="IPR000146">
    <property type="entry name" value="FBPase_class-1"/>
</dbReference>
<feature type="binding site" evidence="9">
    <location>
        <position position="116"/>
    </location>
    <ligand>
        <name>Mg(2+)</name>
        <dbReference type="ChEBI" id="CHEBI:18420"/>
        <label>1</label>
    </ligand>
</feature>
<dbReference type="InterPro" id="IPR033391">
    <property type="entry name" value="FBPase_N"/>
</dbReference>
<evidence type="ECO:0000259" key="11">
    <source>
        <dbReference type="Pfam" id="PF00316"/>
    </source>
</evidence>
<dbReference type="SUPFAM" id="SSF56655">
    <property type="entry name" value="Carbohydrate phosphatase"/>
    <property type="match status" value="1"/>
</dbReference>
<dbReference type="Gene3D" id="3.40.190.80">
    <property type="match status" value="1"/>
</dbReference>
<dbReference type="PRINTS" id="PR00115">
    <property type="entry name" value="F16BPHPHTASE"/>
</dbReference>
<proteinExistence type="inferred from homology"/>
<dbReference type="HAMAP" id="MF_01855">
    <property type="entry name" value="FBPase_class1"/>
    <property type="match status" value="1"/>
</dbReference>
<feature type="domain" description="Fructose-1-6-bisphosphatase class I N-terminal" evidence="11">
    <location>
        <begin position="7"/>
        <end position="193"/>
    </location>
</feature>
<dbReference type="EMBL" id="CP120863">
    <property type="protein sequence ID" value="WFE91930.1"/>
    <property type="molecule type" value="Genomic_DNA"/>
</dbReference>